<dbReference type="EMBL" id="SZYD01002125">
    <property type="protein sequence ID" value="KAC9910467.1"/>
    <property type="molecule type" value="Genomic_DNA"/>
</dbReference>
<dbReference type="OrthoDB" id="439046at2759"/>
<sequence length="276" mass="30496">MLLRSSSNPALNSWFRHETHKDSSSFDPLFIRRNPKSPTVSLCSINSLNDPHKKITRASSEADLIATPLFKKTTNSFLSSMAVKEETEEIDHEFLLFSTSGLYDNERPGFGVLVDGTGGGGGSKISGGDGHWNDHESNSTDLYYQNMIEANPNNAMILGNYAKFLKEVRGDFTKAEEYCSRAILVNPNDGTVLSMYADLIWETQKDAPRAQTYFDQAVQASPDDCYVMASYARFLWDADDDDEEEDADKQDVSDMSVLAPSFLTGTSQLPPIAAAS</sequence>
<reference evidence="1 2" key="1">
    <citation type="submission" date="2019-05" db="EMBL/GenBank/DDBJ databases">
        <title>Mikania micrantha, genome provides insights into the molecular mechanism of rapid growth.</title>
        <authorList>
            <person name="Liu B."/>
        </authorList>
    </citation>
    <scope>NUCLEOTIDE SEQUENCE [LARGE SCALE GENOMIC DNA]</scope>
    <source>
        <strain evidence="1">NLD-2019</strain>
        <tissue evidence="1">Leaf</tissue>
    </source>
</reference>
<name>A0A5N6LA39_9ASTR</name>
<organism evidence="1 2">
    <name type="scientific">Mikania micrantha</name>
    <name type="common">bitter vine</name>
    <dbReference type="NCBI Taxonomy" id="192012"/>
    <lineage>
        <taxon>Eukaryota</taxon>
        <taxon>Viridiplantae</taxon>
        <taxon>Streptophyta</taxon>
        <taxon>Embryophyta</taxon>
        <taxon>Tracheophyta</taxon>
        <taxon>Spermatophyta</taxon>
        <taxon>Magnoliopsida</taxon>
        <taxon>eudicotyledons</taxon>
        <taxon>Gunneridae</taxon>
        <taxon>Pentapetalae</taxon>
        <taxon>asterids</taxon>
        <taxon>campanulids</taxon>
        <taxon>Asterales</taxon>
        <taxon>Asteraceae</taxon>
        <taxon>Asteroideae</taxon>
        <taxon>Heliantheae alliance</taxon>
        <taxon>Eupatorieae</taxon>
        <taxon>Mikania</taxon>
    </lineage>
</organism>
<dbReference type="InterPro" id="IPR011990">
    <property type="entry name" value="TPR-like_helical_dom_sf"/>
</dbReference>
<evidence type="ECO:0000313" key="2">
    <source>
        <dbReference type="Proteomes" id="UP000326396"/>
    </source>
</evidence>
<dbReference type="SUPFAM" id="SSF48452">
    <property type="entry name" value="TPR-like"/>
    <property type="match status" value="1"/>
</dbReference>
<dbReference type="Proteomes" id="UP000326396">
    <property type="component" value="Unassembled WGS sequence"/>
</dbReference>
<proteinExistence type="predicted"/>
<dbReference type="Gene3D" id="1.25.40.10">
    <property type="entry name" value="Tetratricopeptide repeat domain"/>
    <property type="match status" value="1"/>
</dbReference>
<comment type="caution">
    <text evidence="1">The sequence shown here is derived from an EMBL/GenBank/DDBJ whole genome shotgun (WGS) entry which is preliminary data.</text>
</comment>
<dbReference type="AlphaFoldDB" id="A0A5N6LA39"/>
<keyword evidence="2" id="KW-1185">Reference proteome</keyword>
<protein>
    <submittedName>
        <fullName evidence="1">Uncharacterized protein</fullName>
    </submittedName>
</protein>
<gene>
    <name evidence="1" type="ORF">E3N88_45095</name>
</gene>
<dbReference type="PANTHER" id="PTHR26312">
    <property type="entry name" value="TETRATRICOPEPTIDE REPEAT PROTEIN 5"/>
    <property type="match status" value="1"/>
</dbReference>
<accession>A0A5N6LA39</accession>
<evidence type="ECO:0000313" key="1">
    <source>
        <dbReference type="EMBL" id="KAC9910467.1"/>
    </source>
</evidence>
<dbReference type="PANTHER" id="PTHR26312:SF214">
    <property type="entry name" value="TETRATRICOPEPTIDE REPEAT (TPR)-LIKE SUPERFAMILY PROTEIN-RELATED"/>
    <property type="match status" value="1"/>
</dbReference>